<dbReference type="Pfam" id="PF04392">
    <property type="entry name" value="ABC_sub_bind"/>
    <property type="match status" value="1"/>
</dbReference>
<dbReference type="RefSeq" id="WP_187533980.1">
    <property type="nucleotide sequence ID" value="NZ_CBCSHU010000025.1"/>
</dbReference>
<proteinExistence type="predicted"/>
<evidence type="ECO:0000313" key="2">
    <source>
        <dbReference type="EMBL" id="QNN60859.1"/>
    </source>
</evidence>
<dbReference type="InterPro" id="IPR028082">
    <property type="entry name" value="Peripla_BP_I"/>
</dbReference>
<feature type="signal peptide" evidence="1">
    <location>
        <begin position="1"/>
        <end position="21"/>
    </location>
</feature>
<feature type="chain" id="PRO_5028844633" evidence="1">
    <location>
        <begin position="22"/>
        <end position="318"/>
    </location>
</feature>
<accession>A0A7G9RZ34</accession>
<reference evidence="2 3" key="1">
    <citation type="submission" date="2020-08" db="EMBL/GenBank/DDBJ databases">
        <title>Genome sequence of Erysipelothrix inopinata DSM 15511T.</title>
        <authorList>
            <person name="Hyun D.-W."/>
            <person name="Bae J.-W."/>
        </authorList>
    </citation>
    <scope>NUCLEOTIDE SEQUENCE [LARGE SCALE GENOMIC DNA]</scope>
    <source>
        <strain evidence="2 3">DSM 15511</strain>
    </source>
</reference>
<dbReference type="InterPro" id="IPR007487">
    <property type="entry name" value="ABC_transpt-TYRBP-like"/>
</dbReference>
<dbReference type="PANTHER" id="PTHR35271:SF1">
    <property type="entry name" value="ABC TRANSPORTER, SUBSTRATE-BINDING LIPOPROTEIN"/>
    <property type="match status" value="1"/>
</dbReference>
<dbReference type="SUPFAM" id="SSF53822">
    <property type="entry name" value="Periplasmic binding protein-like I"/>
    <property type="match status" value="1"/>
</dbReference>
<name>A0A7G9RZ34_9FIRM</name>
<protein>
    <submittedName>
        <fullName evidence="2">ABC transporter substrate-binding protein</fullName>
    </submittedName>
</protein>
<dbReference type="KEGG" id="eio:H9L01_00325"/>
<organism evidence="2 3">
    <name type="scientific">Erysipelothrix inopinata</name>
    <dbReference type="NCBI Taxonomy" id="225084"/>
    <lineage>
        <taxon>Bacteria</taxon>
        <taxon>Bacillati</taxon>
        <taxon>Bacillota</taxon>
        <taxon>Erysipelotrichia</taxon>
        <taxon>Erysipelotrichales</taxon>
        <taxon>Erysipelotrichaceae</taxon>
        <taxon>Erysipelothrix</taxon>
    </lineage>
</organism>
<dbReference type="EMBL" id="CP060715">
    <property type="protein sequence ID" value="QNN60859.1"/>
    <property type="molecule type" value="Genomic_DNA"/>
</dbReference>
<evidence type="ECO:0000313" key="3">
    <source>
        <dbReference type="Proteomes" id="UP000515928"/>
    </source>
</evidence>
<sequence length="318" mass="34297">MKKILVMMMSVVLLAGCTAQASNESKYRIGVIQIAEHPSLDAAVRGAQEYWQEKYGKDAEFVVKNAQGNVADADLIAQSMVSDKYDLIYAIGTNAAQSAYYATEGTSIPVIFNAVTDPVEAQLVDSLNHPGSNVTGVSDLAPADQQLMVVKNILPEAKKVGIIYNTGEINSTVQIDALQKIAPSVGVELDVVGISNIQDVSTVVTQMLGRVDAIYNITDNMVVSATSTITELATKQSIPVFASEDGQMKEGILAAESLSYEQLGKKAGEMIEKILIENVQPESLGVYQSRETTLILNKLVAEKFDIDTNNYKNAKIVE</sequence>
<dbReference type="AlphaFoldDB" id="A0A7G9RZ34"/>
<gene>
    <name evidence="2" type="ORF">H9L01_00325</name>
</gene>
<dbReference type="PANTHER" id="PTHR35271">
    <property type="entry name" value="ABC TRANSPORTER, SUBSTRATE-BINDING LIPOPROTEIN-RELATED"/>
    <property type="match status" value="1"/>
</dbReference>
<dbReference type="Proteomes" id="UP000515928">
    <property type="component" value="Chromosome"/>
</dbReference>
<dbReference type="CDD" id="cd06325">
    <property type="entry name" value="PBP1_ABC_unchar_transporter"/>
    <property type="match status" value="1"/>
</dbReference>
<dbReference type="PROSITE" id="PS51257">
    <property type="entry name" value="PROKAR_LIPOPROTEIN"/>
    <property type="match status" value="1"/>
</dbReference>
<dbReference type="Gene3D" id="3.40.50.2300">
    <property type="match status" value="2"/>
</dbReference>
<keyword evidence="3" id="KW-1185">Reference proteome</keyword>
<keyword evidence="1" id="KW-0732">Signal</keyword>
<evidence type="ECO:0000256" key="1">
    <source>
        <dbReference type="SAM" id="SignalP"/>
    </source>
</evidence>